<dbReference type="Gene3D" id="1.10.287.130">
    <property type="match status" value="1"/>
</dbReference>
<dbReference type="InterPro" id="IPR003661">
    <property type="entry name" value="HisK_dim/P_dom"/>
</dbReference>
<dbReference type="RefSeq" id="WP_189004508.1">
    <property type="nucleotide sequence ID" value="NZ_BMOD01000014.1"/>
</dbReference>
<feature type="domain" description="PAS" evidence="9">
    <location>
        <begin position="245"/>
        <end position="319"/>
    </location>
</feature>
<evidence type="ECO:0000256" key="5">
    <source>
        <dbReference type="ARBA" id="ARBA00022777"/>
    </source>
</evidence>
<evidence type="ECO:0000259" key="10">
    <source>
        <dbReference type="PROSITE" id="PS50113"/>
    </source>
</evidence>
<name>A0ABQ2D6A1_9DEIO</name>
<dbReference type="SMART" id="SM00387">
    <property type="entry name" value="HATPase_c"/>
    <property type="match status" value="1"/>
</dbReference>
<dbReference type="SUPFAM" id="SSF55785">
    <property type="entry name" value="PYP-like sensor domain (PAS domain)"/>
    <property type="match status" value="3"/>
</dbReference>
<dbReference type="InterPro" id="IPR013655">
    <property type="entry name" value="PAS_fold_3"/>
</dbReference>
<evidence type="ECO:0000256" key="6">
    <source>
        <dbReference type="ARBA" id="ARBA00023012"/>
    </source>
</evidence>
<dbReference type="NCBIfam" id="TIGR00229">
    <property type="entry name" value="sensory_box"/>
    <property type="match status" value="1"/>
</dbReference>
<dbReference type="CDD" id="cd00130">
    <property type="entry name" value="PAS"/>
    <property type="match status" value="2"/>
</dbReference>
<dbReference type="Gene3D" id="3.30.565.10">
    <property type="entry name" value="Histidine kinase-like ATPase, C-terminal domain"/>
    <property type="match status" value="1"/>
</dbReference>
<keyword evidence="3" id="KW-0597">Phosphoprotein</keyword>
<dbReference type="InterPro" id="IPR000014">
    <property type="entry name" value="PAS"/>
</dbReference>
<keyword evidence="4" id="KW-0808">Transferase</keyword>
<feature type="coiled-coil region" evidence="7">
    <location>
        <begin position="368"/>
        <end position="395"/>
    </location>
</feature>
<evidence type="ECO:0000256" key="7">
    <source>
        <dbReference type="SAM" id="Coils"/>
    </source>
</evidence>
<dbReference type="PROSITE" id="PS50109">
    <property type="entry name" value="HIS_KIN"/>
    <property type="match status" value="1"/>
</dbReference>
<dbReference type="InterPro" id="IPR013656">
    <property type="entry name" value="PAS_4"/>
</dbReference>
<organism evidence="11 12">
    <name type="scientific">Deinococcus roseus</name>
    <dbReference type="NCBI Taxonomy" id="392414"/>
    <lineage>
        <taxon>Bacteria</taxon>
        <taxon>Thermotogati</taxon>
        <taxon>Deinococcota</taxon>
        <taxon>Deinococci</taxon>
        <taxon>Deinococcales</taxon>
        <taxon>Deinococcaceae</taxon>
        <taxon>Deinococcus</taxon>
    </lineage>
</organism>
<evidence type="ECO:0000259" key="8">
    <source>
        <dbReference type="PROSITE" id="PS50109"/>
    </source>
</evidence>
<feature type="domain" description="PAC" evidence="10">
    <location>
        <begin position="324"/>
        <end position="377"/>
    </location>
</feature>
<dbReference type="SMART" id="SM00388">
    <property type="entry name" value="HisKA"/>
    <property type="match status" value="1"/>
</dbReference>
<dbReference type="InterPro" id="IPR036097">
    <property type="entry name" value="HisK_dim/P_sf"/>
</dbReference>
<evidence type="ECO:0000259" key="9">
    <source>
        <dbReference type="PROSITE" id="PS50112"/>
    </source>
</evidence>
<dbReference type="CDD" id="cd00075">
    <property type="entry name" value="HATPase"/>
    <property type="match status" value="1"/>
</dbReference>
<evidence type="ECO:0000256" key="1">
    <source>
        <dbReference type="ARBA" id="ARBA00000085"/>
    </source>
</evidence>
<dbReference type="InterPro" id="IPR003594">
    <property type="entry name" value="HATPase_dom"/>
</dbReference>
<evidence type="ECO:0000256" key="3">
    <source>
        <dbReference type="ARBA" id="ARBA00022553"/>
    </source>
</evidence>
<dbReference type="InterPro" id="IPR001610">
    <property type="entry name" value="PAC"/>
</dbReference>
<dbReference type="InterPro" id="IPR005467">
    <property type="entry name" value="His_kinase_dom"/>
</dbReference>
<dbReference type="SUPFAM" id="SSF55874">
    <property type="entry name" value="ATPase domain of HSP90 chaperone/DNA topoisomerase II/histidine kinase"/>
    <property type="match status" value="1"/>
</dbReference>
<keyword evidence="5" id="KW-0418">Kinase</keyword>
<dbReference type="EMBL" id="BMOD01000014">
    <property type="protein sequence ID" value="GGJ44810.1"/>
    <property type="molecule type" value="Genomic_DNA"/>
</dbReference>
<comment type="catalytic activity">
    <reaction evidence="1">
        <text>ATP + protein L-histidine = ADP + protein N-phospho-L-histidine.</text>
        <dbReference type="EC" id="2.7.13.3"/>
    </reaction>
</comment>
<dbReference type="InterPro" id="IPR035965">
    <property type="entry name" value="PAS-like_dom_sf"/>
</dbReference>
<keyword evidence="6" id="KW-0902">Two-component regulatory system</keyword>
<dbReference type="InterPro" id="IPR050736">
    <property type="entry name" value="Sensor_HK_Regulatory"/>
</dbReference>
<dbReference type="InterPro" id="IPR004358">
    <property type="entry name" value="Sig_transdc_His_kin-like_C"/>
</dbReference>
<dbReference type="Pfam" id="PF08447">
    <property type="entry name" value="PAS_3"/>
    <property type="match status" value="2"/>
</dbReference>
<evidence type="ECO:0000256" key="4">
    <source>
        <dbReference type="ARBA" id="ARBA00022679"/>
    </source>
</evidence>
<evidence type="ECO:0000313" key="11">
    <source>
        <dbReference type="EMBL" id="GGJ44810.1"/>
    </source>
</evidence>
<dbReference type="Pfam" id="PF00512">
    <property type="entry name" value="HisKA"/>
    <property type="match status" value="1"/>
</dbReference>
<dbReference type="SMART" id="SM00086">
    <property type="entry name" value="PAC"/>
    <property type="match status" value="2"/>
</dbReference>
<sequence length="612" mass="68826">MIPDAGTLAAVPATGMLHALNEPAWLMSTDGKEHLYNQKLRETFPPALEEAGARRSRVHPEDLHFTTLRFQEGLQKGERFSMPYRMQMDGQYRWFESTLSPIQHQGQIVAWLGTLRALEDTGLYLQALMDNAPVAISFMDEGYHLRAFNQQLLRDGMHTREEFSNQSFRDLSPEVFKVVQPFIDQVFETGEVTSLEMQSPITAESSWWQVTYFPVKMQGGEVVGVGSISQNITPVKKALSDLEEQKNFLQQVTDAIPATISLTDLTTGQRIFANAYTFDVVGYTREEVANFTPEEVWGHFLPEDHAHLRDTVSRIPSLKNGEVLEQEYRIRHKDGHLVWLWGRGSVFSRDESGKPLLSMSTLVDITGRKQAELALKESQQQLEQFSEQQKQFVSEASHEIKSPIAGIQGNLEILLRYKDIPEEEKLEIIQDCHREALRLGRLVSDLLGMARGNTDMLHLEDAVRLDQLVLDTLRTFETQKGNHVLSADPLEACTILGDPGRLKQLLVILTGNALKYTPEGGMVTLSTSCQGDRVELRVRDTGIGIPASDLEKVFERFYRASHRMEKDPGGSGLGLAIARTIVEEHGGTIHLESMVGQGTTVVVRLPTHRDLN</sequence>
<feature type="domain" description="Histidine kinase" evidence="8">
    <location>
        <begin position="395"/>
        <end position="609"/>
    </location>
</feature>
<accession>A0ABQ2D6A1</accession>
<reference evidence="12" key="1">
    <citation type="journal article" date="2019" name="Int. J. Syst. Evol. Microbiol.">
        <title>The Global Catalogue of Microorganisms (GCM) 10K type strain sequencing project: providing services to taxonomists for standard genome sequencing and annotation.</title>
        <authorList>
            <consortium name="The Broad Institute Genomics Platform"/>
            <consortium name="The Broad Institute Genome Sequencing Center for Infectious Disease"/>
            <person name="Wu L."/>
            <person name="Ma J."/>
        </authorList>
    </citation>
    <scope>NUCLEOTIDE SEQUENCE [LARGE SCALE GENOMIC DNA]</scope>
    <source>
        <strain evidence="12">JCM 14370</strain>
    </source>
</reference>
<gene>
    <name evidence="11" type="ORF">GCM10008938_33790</name>
</gene>
<dbReference type="Proteomes" id="UP000632222">
    <property type="component" value="Unassembled WGS sequence"/>
</dbReference>
<evidence type="ECO:0000256" key="2">
    <source>
        <dbReference type="ARBA" id="ARBA00012438"/>
    </source>
</evidence>
<dbReference type="PROSITE" id="PS50112">
    <property type="entry name" value="PAS"/>
    <property type="match status" value="1"/>
</dbReference>
<dbReference type="InterPro" id="IPR036890">
    <property type="entry name" value="HATPase_C_sf"/>
</dbReference>
<dbReference type="Gene3D" id="3.30.450.20">
    <property type="entry name" value="PAS domain"/>
    <property type="match status" value="3"/>
</dbReference>
<keyword evidence="7" id="KW-0175">Coiled coil</keyword>
<proteinExistence type="predicted"/>
<dbReference type="PANTHER" id="PTHR43711">
    <property type="entry name" value="TWO-COMPONENT HISTIDINE KINASE"/>
    <property type="match status" value="1"/>
</dbReference>
<keyword evidence="12" id="KW-1185">Reference proteome</keyword>
<dbReference type="SUPFAM" id="SSF47384">
    <property type="entry name" value="Homodimeric domain of signal transducing histidine kinase"/>
    <property type="match status" value="1"/>
</dbReference>
<dbReference type="EC" id="2.7.13.3" evidence="2"/>
<dbReference type="PROSITE" id="PS50113">
    <property type="entry name" value="PAC"/>
    <property type="match status" value="1"/>
</dbReference>
<dbReference type="Pfam" id="PF08448">
    <property type="entry name" value="PAS_4"/>
    <property type="match status" value="1"/>
</dbReference>
<dbReference type="InterPro" id="IPR000700">
    <property type="entry name" value="PAS-assoc_C"/>
</dbReference>
<dbReference type="PRINTS" id="PR00344">
    <property type="entry name" value="BCTRLSENSOR"/>
</dbReference>
<dbReference type="Pfam" id="PF02518">
    <property type="entry name" value="HATPase_c"/>
    <property type="match status" value="1"/>
</dbReference>
<comment type="caution">
    <text evidence="11">The sequence shown here is derived from an EMBL/GenBank/DDBJ whole genome shotgun (WGS) entry which is preliminary data.</text>
</comment>
<protein>
    <recommendedName>
        <fullName evidence="2">histidine kinase</fullName>
        <ecNumber evidence="2">2.7.13.3</ecNumber>
    </recommendedName>
</protein>
<dbReference type="CDD" id="cd00082">
    <property type="entry name" value="HisKA"/>
    <property type="match status" value="1"/>
</dbReference>
<dbReference type="PANTHER" id="PTHR43711:SF1">
    <property type="entry name" value="HISTIDINE KINASE 1"/>
    <property type="match status" value="1"/>
</dbReference>
<evidence type="ECO:0000313" key="12">
    <source>
        <dbReference type="Proteomes" id="UP000632222"/>
    </source>
</evidence>